<comment type="caution">
    <text evidence="1">The sequence shown here is derived from an EMBL/GenBank/DDBJ whole genome shotgun (WGS) entry which is preliminary data.</text>
</comment>
<organism evidence="1 2">
    <name type="scientific">Durusdinium trenchii</name>
    <dbReference type="NCBI Taxonomy" id="1381693"/>
    <lineage>
        <taxon>Eukaryota</taxon>
        <taxon>Sar</taxon>
        <taxon>Alveolata</taxon>
        <taxon>Dinophyceae</taxon>
        <taxon>Suessiales</taxon>
        <taxon>Symbiodiniaceae</taxon>
        <taxon>Durusdinium</taxon>
    </lineage>
</organism>
<proteinExistence type="predicted"/>
<protein>
    <recommendedName>
        <fullName evidence="3">RNase H type-1 domain-containing protein</fullName>
    </recommendedName>
</protein>
<evidence type="ECO:0000313" key="2">
    <source>
        <dbReference type="Proteomes" id="UP001642464"/>
    </source>
</evidence>
<dbReference type="EMBL" id="CAXAMM010023337">
    <property type="protein sequence ID" value="CAK9053524.1"/>
    <property type="molecule type" value="Genomic_DNA"/>
</dbReference>
<name>A0ABP0MS19_9DINO</name>
<reference evidence="1 2" key="1">
    <citation type="submission" date="2024-02" db="EMBL/GenBank/DDBJ databases">
        <authorList>
            <person name="Chen Y."/>
            <person name="Shah S."/>
            <person name="Dougan E. K."/>
            <person name="Thang M."/>
            <person name="Chan C."/>
        </authorList>
    </citation>
    <scope>NUCLEOTIDE SEQUENCE [LARGE SCALE GENOMIC DNA]</scope>
</reference>
<dbReference type="Proteomes" id="UP001642464">
    <property type="component" value="Unassembled WGS sequence"/>
</dbReference>
<evidence type="ECO:0000313" key="1">
    <source>
        <dbReference type="EMBL" id="CAK9053524.1"/>
    </source>
</evidence>
<accession>A0ABP0MS19</accession>
<evidence type="ECO:0008006" key="3">
    <source>
        <dbReference type="Google" id="ProtNLM"/>
    </source>
</evidence>
<gene>
    <name evidence="1" type="ORF">SCF082_LOCUS29152</name>
</gene>
<keyword evidence="2" id="KW-1185">Reference proteome</keyword>
<sequence length="205" mass="22290">MLRLTHRELVTSLNFLKDRILSGPPRCVSGLKGESYTLFTDACFEDDRIGLGGALFDSRGSLVRRYGESLVDLKHTGLNPDQKENVIFEAELLAFVLGVCKLIPEDSVDVTSEVCGFIDNEGALAVLISRKSQSPVIGAILNHLESWEHRTGVVMWFDRVASASKTADAPSRGDFGGLDPAGRVVLTRKRVLEPLARLAGPVGLI</sequence>